<proteinExistence type="predicted"/>
<evidence type="ECO:0000313" key="3">
    <source>
        <dbReference type="Proteomes" id="UP001310022"/>
    </source>
</evidence>
<gene>
    <name evidence="2" type="ORF">PEDI_40030</name>
</gene>
<dbReference type="Proteomes" id="UP001310022">
    <property type="component" value="Unassembled WGS sequence"/>
</dbReference>
<protein>
    <submittedName>
        <fullName evidence="2">Uncharacterized protein</fullName>
    </submittedName>
</protein>
<name>A0AAN4W2F0_9BACT</name>
<feature type="coiled-coil region" evidence="1">
    <location>
        <begin position="604"/>
        <end position="641"/>
    </location>
</feature>
<dbReference type="EMBL" id="BQKE01000003">
    <property type="protein sequence ID" value="GJM63451.1"/>
    <property type="molecule type" value="Genomic_DNA"/>
</dbReference>
<accession>A0AAN4W2F0</accession>
<keyword evidence="3" id="KW-1185">Reference proteome</keyword>
<organism evidence="2 3">
    <name type="scientific">Persicobacter diffluens</name>
    <dbReference type="NCBI Taxonomy" id="981"/>
    <lineage>
        <taxon>Bacteria</taxon>
        <taxon>Pseudomonadati</taxon>
        <taxon>Bacteroidota</taxon>
        <taxon>Cytophagia</taxon>
        <taxon>Cytophagales</taxon>
        <taxon>Persicobacteraceae</taxon>
        <taxon>Persicobacter</taxon>
    </lineage>
</organism>
<evidence type="ECO:0000313" key="2">
    <source>
        <dbReference type="EMBL" id="GJM63451.1"/>
    </source>
</evidence>
<dbReference type="AlphaFoldDB" id="A0AAN4W2F0"/>
<dbReference type="RefSeq" id="WP_338238613.1">
    <property type="nucleotide sequence ID" value="NZ_BQKE01000003.1"/>
</dbReference>
<evidence type="ECO:0000256" key="1">
    <source>
        <dbReference type="SAM" id="Coils"/>
    </source>
</evidence>
<reference evidence="2 3" key="1">
    <citation type="submission" date="2021-12" db="EMBL/GenBank/DDBJ databases">
        <title>Genome sequencing of bacteria with rrn-lacking chromosome and rrn-plasmid.</title>
        <authorList>
            <person name="Anda M."/>
            <person name="Iwasaki W."/>
        </authorList>
    </citation>
    <scope>NUCLEOTIDE SEQUENCE [LARGE SCALE GENOMIC DNA]</scope>
    <source>
        <strain evidence="2 3">NBRC 15940</strain>
    </source>
</reference>
<comment type="caution">
    <text evidence="2">The sequence shown here is derived from an EMBL/GenBank/DDBJ whole genome shotgun (WGS) entry which is preliminary data.</text>
</comment>
<keyword evidence="1" id="KW-0175">Coiled coil</keyword>
<sequence length="865" mass="100364">MDKVKNILDFKELFEYGRELLGDYGSKYWTDHNIHDPGITILEQLALATADMIYRAQRNPEQILFSSNQNQNTLLSPQQAFPSGAITEKDLRKVIYDQIPEARNIWVSPIEDGHHIKGLYEIFVDIDLVSNSQEEISKIKAKVAETFYKNRNLGEDLESIHILKKQPLALCGSIEIQENYNRESILAAIYHQIEDFIRPQINYLDPEQYHSIALGEEKLYAGPRLKNGIILDDQLRPKLKRILLSEITKIILDTEGVKRLENFKIQLNEEEFEEQLEISKFSKPSLILPEEESTYTLKIKKENESSSNPDFISFLRRYKEKTTHIHSNSEGGIQEINAKLVEEDLSSYYSIQHDFPNIYRLGEDGIGLQAPQEVKGKIFQLKGFLMLLEQIMANFFGQLDHVKHLYSAGTEDSKTYHFIPLEGIPLMDQILDTEKPEDYPGLLTKLGKTIEAKQLRKSRFLDYLLSLYGEEYPTYSDQNINLKGKRALLQEIHHLNLSKNKGEEVKEQGIIPAGLIQRTNQFFNLNPKEFSNFENGIEVTPEVDASQILKKLPATLDFLDEDDLVEYKKNQQIREHAIPEWVFQSGLNSSNYLLDFANPSQVFLQNMEDKSISTIQQVENKEEAIQFIGNFERQLNQLNEQSNSLGFLEHIRLRPRPEEGYFGIYLKNKEGKTVLASTNTYSIEERQLLIPKIFKSLQNASMFYVANNGNQTFSLAFKDEKENIQFEGLIAEISVEKIHHDLDEIVEYFSHISETYFKEKVIDYFIKYEDGVRIRENQINYSGTVCFPSWSIPLGQSAFREKVMKYMIEHKPAFVDLKFISISFQEWVAFKAEKEKLYYGKDDKIALAARRNLAEMLFNTFLKIR</sequence>